<dbReference type="GeneID" id="20525026"/>
<feature type="transmembrane region" description="Helical" evidence="11">
    <location>
        <begin position="28"/>
        <end position="49"/>
    </location>
</feature>
<evidence type="ECO:0000256" key="3">
    <source>
        <dbReference type="ARBA" id="ARBA00022448"/>
    </source>
</evidence>
<keyword evidence="4 11" id="KW-0679">Respiratory chain</keyword>
<evidence type="ECO:0000256" key="12">
    <source>
        <dbReference type="SAM" id="MobiDB-lite"/>
    </source>
</evidence>
<dbReference type="PANTHER" id="PTHR12966">
    <property type="entry name" value="NADH DEHYDROGENASE UBIQUINONE 1 ALPHA SUBCOMPLEX SUBUNIT 13"/>
    <property type="match status" value="1"/>
</dbReference>
<dbReference type="STRING" id="691883.A0A058ZFL8"/>
<sequence length="122" mass="13412">MVNYVQDLPPPGGYSAPKQFSAHLPRRGLSSVTMLGISAVVMAFGFYGVHVQRTRARITAAEDRNAKYCITPFLLAEDRLATHSKQTLVRNYTDSLIANDANKPAGKTPYFDSEELAKSFSS</sequence>
<dbReference type="GO" id="GO:0045271">
    <property type="term" value="C:respiratory chain complex I"/>
    <property type="evidence" value="ECO:0007669"/>
    <property type="project" value="UniProtKB-UniRule"/>
</dbReference>
<evidence type="ECO:0000256" key="10">
    <source>
        <dbReference type="ARBA" id="ARBA00023136"/>
    </source>
</evidence>
<keyword evidence="14" id="KW-1185">Reference proteome</keyword>
<dbReference type="GO" id="GO:0005743">
    <property type="term" value="C:mitochondrial inner membrane"/>
    <property type="evidence" value="ECO:0007669"/>
    <property type="project" value="UniProtKB-SubCell"/>
</dbReference>
<evidence type="ECO:0000313" key="14">
    <source>
        <dbReference type="Proteomes" id="UP000030693"/>
    </source>
</evidence>
<evidence type="ECO:0000256" key="2">
    <source>
        <dbReference type="ARBA" id="ARBA00007312"/>
    </source>
</evidence>
<dbReference type="RefSeq" id="XP_009492424.1">
    <property type="nucleotide sequence ID" value="XM_009494149.1"/>
</dbReference>
<evidence type="ECO:0000256" key="11">
    <source>
        <dbReference type="RuleBase" id="RU368034"/>
    </source>
</evidence>
<dbReference type="AlphaFoldDB" id="A0A058ZFL8"/>
<evidence type="ECO:0000256" key="9">
    <source>
        <dbReference type="ARBA" id="ARBA00023128"/>
    </source>
</evidence>
<keyword evidence="10 11" id="KW-0472">Membrane</keyword>
<reference evidence="13" key="1">
    <citation type="submission" date="2013-04" db="EMBL/GenBank/DDBJ databases">
        <title>The Genome Sequence of Fonticula alba ATCC 38817.</title>
        <authorList>
            <consortium name="The Broad Institute Genomics Platform"/>
            <person name="Russ C."/>
            <person name="Cuomo C."/>
            <person name="Burger G."/>
            <person name="Gray M.W."/>
            <person name="Holland P.W.H."/>
            <person name="King N."/>
            <person name="Lang F.B.F."/>
            <person name="Roger A.J."/>
            <person name="Ruiz-Trillo I."/>
            <person name="Brown M."/>
            <person name="Walker B."/>
            <person name="Young S."/>
            <person name="Zeng Q."/>
            <person name="Gargeya S."/>
            <person name="Fitzgerald M."/>
            <person name="Haas B."/>
            <person name="Abouelleil A."/>
            <person name="Allen A.W."/>
            <person name="Alvarado L."/>
            <person name="Arachchi H.M."/>
            <person name="Berlin A.M."/>
            <person name="Chapman S.B."/>
            <person name="Gainer-Dewar J."/>
            <person name="Goldberg J."/>
            <person name="Griggs A."/>
            <person name="Gujja S."/>
            <person name="Hansen M."/>
            <person name="Howarth C."/>
            <person name="Imamovic A."/>
            <person name="Ireland A."/>
            <person name="Larimer J."/>
            <person name="McCowan C."/>
            <person name="Murphy C."/>
            <person name="Pearson M."/>
            <person name="Poon T.W."/>
            <person name="Priest M."/>
            <person name="Roberts A."/>
            <person name="Saif S."/>
            <person name="Shea T."/>
            <person name="Sisk P."/>
            <person name="Sykes S."/>
            <person name="Wortman J."/>
            <person name="Nusbaum C."/>
            <person name="Birren B."/>
        </authorList>
    </citation>
    <scope>NUCLEOTIDE SEQUENCE [LARGE SCALE GENOMIC DNA]</scope>
    <source>
        <strain evidence="13">ATCC 38817</strain>
    </source>
</reference>
<keyword evidence="3 11" id="KW-0813">Transport</keyword>
<gene>
    <name evidence="13" type="ORF">H696_00301</name>
</gene>
<keyword evidence="7 11" id="KW-0249">Electron transport</keyword>
<evidence type="ECO:0000256" key="1">
    <source>
        <dbReference type="ARBA" id="ARBA00004298"/>
    </source>
</evidence>
<evidence type="ECO:0000256" key="4">
    <source>
        <dbReference type="ARBA" id="ARBA00022660"/>
    </source>
</evidence>
<feature type="region of interest" description="Disordered" evidence="12">
    <location>
        <begin position="101"/>
        <end position="122"/>
    </location>
</feature>
<evidence type="ECO:0000256" key="6">
    <source>
        <dbReference type="ARBA" id="ARBA00022792"/>
    </source>
</evidence>
<evidence type="ECO:0000256" key="8">
    <source>
        <dbReference type="ARBA" id="ARBA00022989"/>
    </source>
</evidence>
<protein>
    <recommendedName>
        <fullName evidence="11">NADH dehydrogenase [ubiquinone] 1 alpha subcomplex subunit 13</fullName>
    </recommendedName>
</protein>
<keyword evidence="9 11" id="KW-0496">Mitochondrion</keyword>
<accession>A0A058ZFL8</accession>
<keyword evidence="5 11" id="KW-0812">Transmembrane</keyword>
<comment type="subcellular location">
    <subcellularLocation>
        <location evidence="1 11">Mitochondrion inner membrane</location>
        <topology evidence="1 11">Single-pass membrane protein</topology>
        <orientation evidence="1 11">Matrix side</orientation>
    </subcellularLocation>
</comment>
<proteinExistence type="inferred from homology"/>
<evidence type="ECO:0000313" key="13">
    <source>
        <dbReference type="EMBL" id="KCV72723.1"/>
    </source>
</evidence>
<dbReference type="EMBL" id="KB932201">
    <property type="protein sequence ID" value="KCV72723.1"/>
    <property type="molecule type" value="Genomic_DNA"/>
</dbReference>
<comment type="function">
    <text evidence="11">Complex I functions in the transfer of electrons from NADH to the respiratory chain. Accessory subunit of the mitochondrial membrane respiratory chain NADH dehydrogenase (Complex I), that is believed not to be involved in catalysis.</text>
</comment>
<dbReference type="Proteomes" id="UP000030693">
    <property type="component" value="Unassembled WGS sequence"/>
</dbReference>
<dbReference type="PANTHER" id="PTHR12966:SF0">
    <property type="entry name" value="NADH DEHYDROGENASE [UBIQUINONE] 1 ALPHA SUBCOMPLEX SUBUNIT 13"/>
    <property type="match status" value="1"/>
</dbReference>
<dbReference type="Pfam" id="PF06212">
    <property type="entry name" value="GRIM-19"/>
    <property type="match status" value="1"/>
</dbReference>
<evidence type="ECO:0000256" key="7">
    <source>
        <dbReference type="ARBA" id="ARBA00022982"/>
    </source>
</evidence>
<dbReference type="InterPro" id="IPR009346">
    <property type="entry name" value="GRIM-19"/>
</dbReference>
<organism evidence="13">
    <name type="scientific">Fonticula alba</name>
    <name type="common">Slime mold</name>
    <dbReference type="NCBI Taxonomy" id="691883"/>
    <lineage>
        <taxon>Eukaryota</taxon>
        <taxon>Rotosphaerida</taxon>
        <taxon>Fonticulaceae</taxon>
        <taxon>Fonticula</taxon>
    </lineage>
</organism>
<name>A0A058ZFL8_FONAL</name>
<comment type="similarity">
    <text evidence="2 11">Belongs to the complex I NDUFA13 subunit family.</text>
</comment>
<evidence type="ECO:0000256" key="5">
    <source>
        <dbReference type="ARBA" id="ARBA00022692"/>
    </source>
</evidence>
<keyword evidence="6 11" id="KW-0999">Mitochondrion inner membrane</keyword>
<keyword evidence="8 11" id="KW-1133">Transmembrane helix</keyword>